<organism evidence="2 3">
    <name type="scientific">Sorangium cellulosum</name>
    <name type="common">Polyangium cellulosum</name>
    <dbReference type="NCBI Taxonomy" id="56"/>
    <lineage>
        <taxon>Bacteria</taxon>
        <taxon>Pseudomonadati</taxon>
        <taxon>Myxococcota</taxon>
        <taxon>Polyangia</taxon>
        <taxon>Polyangiales</taxon>
        <taxon>Polyangiaceae</taxon>
        <taxon>Sorangium</taxon>
    </lineage>
</organism>
<evidence type="ECO:0000313" key="2">
    <source>
        <dbReference type="EMBL" id="KYF67947.1"/>
    </source>
</evidence>
<evidence type="ECO:0000313" key="3">
    <source>
        <dbReference type="Proteomes" id="UP000075260"/>
    </source>
</evidence>
<feature type="region of interest" description="Disordered" evidence="1">
    <location>
        <begin position="35"/>
        <end position="64"/>
    </location>
</feature>
<feature type="region of interest" description="Disordered" evidence="1">
    <location>
        <begin position="131"/>
        <end position="161"/>
    </location>
</feature>
<feature type="compositionally biased region" description="Pro residues" evidence="1">
    <location>
        <begin position="1"/>
        <end position="10"/>
    </location>
</feature>
<protein>
    <submittedName>
        <fullName evidence="2">Uncharacterized protein</fullName>
    </submittedName>
</protein>
<sequence length="270" mass="26983">MLLPPGPPLPDRGADRLDGSDASAAPLWARIQASLASGSTGEPTRRGLRAPPSGPRGDVAGTAMTAPPGHASLVLTGSWTKHAVAGAAMFLAGAGAATAAIGVLGAQLSSPALEIRRDEIAAEPLASTIAAPLGAPSTDSSTAMPPPATAMPPPATAMSAPATAMPTRAPAARRAAQATARESGGHDIALLSRADAALGAGRPAEALALLERHARKHAHGPGTEQREALAVRALVAAGRRDEAAGRAERFRAAFPGSLLAPALDADFRPR</sequence>
<evidence type="ECO:0000256" key="1">
    <source>
        <dbReference type="SAM" id="MobiDB-lite"/>
    </source>
</evidence>
<proteinExistence type="predicted"/>
<feature type="region of interest" description="Disordered" evidence="1">
    <location>
        <begin position="1"/>
        <end position="21"/>
    </location>
</feature>
<dbReference type="Proteomes" id="UP000075260">
    <property type="component" value="Unassembled WGS sequence"/>
</dbReference>
<gene>
    <name evidence="2" type="ORF">BE15_45075</name>
</gene>
<comment type="caution">
    <text evidence="2">The sequence shown here is derived from an EMBL/GenBank/DDBJ whole genome shotgun (WGS) entry which is preliminary data.</text>
</comment>
<dbReference type="AlphaFoldDB" id="A0A150QIY2"/>
<dbReference type="EMBL" id="JEMA01000603">
    <property type="protein sequence ID" value="KYF67947.1"/>
    <property type="molecule type" value="Genomic_DNA"/>
</dbReference>
<feature type="compositionally biased region" description="Pro residues" evidence="1">
    <location>
        <begin position="144"/>
        <end position="155"/>
    </location>
</feature>
<name>A0A150QIY2_SORCE</name>
<accession>A0A150QIY2</accession>
<reference evidence="2 3" key="1">
    <citation type="submission" date="2014-02" db="EMBL/GenBank/DDBJ databases">
        <title>The small core and large imbalanced accessory genome model reveals a collaborative survival strategy of Sorangium cellulosum strains in nature.</title>
        <authorList>
            <person name="Han K."/>
            <person name="Peng R."/>
            <person name="Blom J."/>
            <person name="Li Y.-Z."/>
        </authorList>
    </citation>
    <scope>NUCLEOTIDE SEQUENCE [LARGE SCALE GENOMIC DNA]</scope>
    <source>
        <strain evidence="2 3">So0008-312</strain>
    </source>
</reference>